<comment type="caution">
    <text evidence="2">The sequence shown here is derived from an EMBL/GenBank/DDBJ whole genome shotgun (WGS) entry which is preliminary data.</text>
</comment>
<dbReference type="Proteomes" id="UP000481153">
    <property type="component" value="Unassembled WGS sequence"/>
</dbReference>
<proteinExistence type="predicted"/>
<dbReference type="PANTHER" id="PTHR37066:SF1">
    <property type="entry name" value="LNS2_PITP DOMAIN-CONTAINING PROTEIN"/>
    <property type="match status" value="1"/>
</dbReference>
<dbReference type="Pfam" id="PF03457">
    <property type="entry name" value="HA"/>
    <property type="match status" value="1"/>
</dbReference>
<reference evidence="2 3" key="1">
    <citation type="submission" date="2019-07" db="EMBL/GenBank/DDBJ databases">
        <title>Genomics analysis of Aphanomyces spp. identifies a new class of oomycete effector associated with host adaptation.</title>
        <authorList>
            <person name="Gaulin E."/>
        </authorList>
    </citation>
    <scope>NUCLEOTIDE SEQUENCE [LARGE SCALE GENOMIC DNA]</scope>
    <source>
        <strain evidence="2 3">ATCC 201684</strain>
    </source>
</reference>
<sequence>MDPERREILDSMGFIWDAMQAKWEKNLLALETYKAIYRNLLMKQSFVVPDQDPAWPKDTWNVKLGVLVYSCRMRKDDLPPEIHDALTAMGFVWKVRDQGTGQGQPPIFSMSKQYEILEVLQAKQKLEGHTKFTTLPRTFVVPSSSEWPQRLHGCNVLVSEFRRAYRMCLLNASIVAKLDDLGFVWNDNQHQWSLTMEALRTFKKIYGHLKVPQVFEVPKDDRKWPVHLSTMKLGLKVGKIRGRQTELTLEQRQELDALDFVWDANKLHWNRKLLALKTYKQFYGDMRIPTKFVVPLDDPAWPVDLANIKLGLVAFHLRSKQATLSDEKKQELNMLGFEWSVKSSSLDQTR</sequence>
<organism evidence="2 3">
    <name type="scientific">Aphanomyces euteiches</name>
    <dbReference type="NCBI Taxonomy" id="100861"/>
    <lineage>
        <taxon>Eukaryota</taxon>
        <taxon>Sar</taxon>
        <taxon>Stramenopiles</taxon>
        <taxon>Oomycota</taxon>
        <taxon>Saprolegniomycetes</taxon>
        <taxon>Saprolegniales</taxon>
        <taxon>Verrucalvaceae</taxon>
        <taxon>Aphanomyces</taxon>
    </lineage>
</organism>
<dbReference type="AlphaFoldDB" id="A0A6G0XSZ7"/>
<dbReference type="VEuPathDB" id="FungiDB:AeMF1_019894"/>
<dbReference type="InterPro" id="IPR005114">
    <property type="entry name" value="Helicase_assoc"/>
</dbReference>
<evidence type="ECO:0000313" key="3">
    <source>
        <dbReference type="Proteomes" id="UP000481153"/>
    </source>
</evidence>
<evidence type="ECO:0000259" key="1">
    <source>
        <dbReference type="Pfam" id="PF03457"/>
    </source>
</evidence>
<accession>A0A6G0XSZ7</accession>
<name>A0A6G0XSZ7_9STRA</name>
<dbReference type="EMBL" id="VJMJ01000015">
    <property type="protein sequence ID" value="KAF0743498.1"/>
    <property type="molecule type" value="Genomic_DNA"/>
</dbReference>
<protein>
    <recommendedName>
        <fullName evidence="1">Helicase-associated domain-containing protein</fullName>
    </recommendedName>
</protein>
<evidence type="ECO:0000313" key="2">
    <source>
        <dbReference type="EMBL" id="KAF0743498.1"/>
    </source>
</evidence>
<feature type="domain" description="Helicase-associated" evidence="1">
    <location>
        <begin position="189"/>
        <end position="260"/>
    </location>
</feature>
<keyword evidence="3" id="KW-1185">Reference proteome</keyword>
<dbReference type="PANTHER" id="PTHR37066">
    <property type="entry name" value="HELICASE-ASSOCIATED"/>
    <property type="match status" value="1"/>
</dbReference>
<gene>
    <name evidence="2" type="ORF">Ae201684_001792</name>
</gene>